<dbReference type="SFLD" id="SFLDS00019">
    <property type="entry name" value="Glutathione_Transferase_(cytos"/>
    <property type="match status" value="1"/>
</dbReference>
<dbReference type="CDD" id="cd03039">
    <property type="entry name" value="GST_N_Sigma_like"/>
    <property type="match status" value="1"/>
</dbReference>
<feature type="domain" description="GST C-terminal" evidence="2">
    <location>
        <begin position="80"/>
        <end position="208"/>
    </location>
</feature>
<evidence type="ECO:0000259" key="2">
    <source>
        <dbReference type="PROSITE" id="PS50405"/>
    </source>
</evidence>
<sequence length="208" mass="24763">MSITLHYFDLYARAEPIRVILNYRGLRYDERLYSFQEWPSIKDQFEFQELPCLEIDGLKLVQSASITKYLCQKLGYSFKDPYLNYLTCSLVDVRDDFITKKIQLCWHEKNPEGWIDWIRNDFSHILKAIERRYKHNGETGFFVGNSPSVADFVMFVMLHDQFLREKVSEKMRPILESAAPKLIEFVESFKNSSETLVNYLSNRPERDF</sequence>
<dbReference type="Proteomes" id="UP000187209">
    <property type="component" value="Unassembled WGS sequence"/>
</dbReference>
<dbReference type="GO" id="GO:0006749">
    <property type="term" value="P:glutathione metabolic process"/>
    <property type="evidence" value="ECO:0007669"/>
    <property type="project" value="TreeGrafter"/>
</dbReference>
<gene>
    <name evidence="3" type="ORF">SteCoe_9262</name>
</gene>
<dbReference type="SUPFAM" id="SSF47616">
    <property type="entry name" value="GST C-terminal domain-like"/>
    <property type="match status" value="1"/>
</dbReference>
<dbReference type="AlphaFoldDB" id="A0A1R2CID8"/>
<dbReference type="OrthoDB" id="420389at2759"/>
<dbReference type="Pfam" id="PF02798">
    <property type="entry name" value="GST_N"/>
    <property type="match status" value="1"/>
</dbReference>
<dbReference type="InterPro" id="IPR040079">
    <property type="entry name" value="Glutathione_S-Trfase"/>
</dbReference>
<dbReference type="EMBL" id="MPUH01000143">
    <property type="protein sequence ID" value="OMJ88720.1"/>
    <property type="molecule type" value="Genomic_DNA"/>
</dbReference>
<reference evidence="3 4" key="1">
    <citation type="submission" date="2016-11" db="EMBL/GenBank/DDBJ databases">
        <title>The macronuclear genome of Stentor coeruleus: a giant cell with tiny introns.</title>
        <authorList>
            <person name="Slabodnick M."/>
            <person name="Ruby J.G."/>
            <person name="Reiff S.B."/>
            <person name="Swart E.C."/>
            <person name="Gosai S."/>
            <person name="Prabakaran S."/>
            <person name="Witkowska E."/>
            <person name="Larue G.E."/>
            <person name="Fisher S."/>
            <person name="Freeman R.M."/>
            <person name="Gunawardena J."/>
            <person name="Chu W."/>
            <person name="Stover N.A."/>
            <person name="Gregory B.D."/>
            <person name="Nowacki M."/>
            <person name="Derisi J."/>
            <person name="Roy S.W."/>
            <person name="Marshall W.F."/>
            <person name="Sood P."/>
        </authorList>
    </citation>
    <scope>NUCLEOTIDE SEQUENCE [LARGE SCALE GENOMIC DNA]</scope>
    <source>
        <strain evidence="3">WM001</strain>
    </source>
</reference>
<protein>
    <recommendedName>
        <fullName evidence="5">GST N-terminal domain-containing protein</fullName>
    </recommendedName>
</protein>
<evidence type="ECO:0008006" key="5">
    <source>
        <dbReference type="Google" id="ProtNLM"/>
    </source>
</evidence>
<evidence type="ECO:0000259" key="1">
    <source>
        <dbReference type="PROSITE" id="PS50404"/>
    </source>
</evidence>
<dbReference type="Gene3D" id="1.20.1050.130">
    <property type="match status" value="1"/>
</dbReference>
<accession>A0A1R2CID8</accession>
<comment type="caution">
    <text evidence="3">The sequence shown here is derived from an EMBL/GenBank/DDBJ whole genome shotgun (WGS) entry which is preliminary data.</text>
</comment>
<dbReference type="GO" id="GO:0004364">
    <property type="term" value="F:glutathione transferase activity"/>
    <property type="evidence" value="ECO:0007669"/>
    <property type="project" value="TreeGrafter"/>
</dbReference>
<evidence type="ECO:0000313" key="3">
    <source>
        <dbReference type="EMBL" id="OMJ88720.1"/>
    </source>
</evidence>
<dbReference type="SUPFAM" id="SSF52833">
    <property type="entry name" value="Thioredoxin-like"/>
    <property type="match status" value="1"/>
</dbReference>
<dbReference type="PROSITE" id="PS50405">
    <property type="entry name" value="GST_CTER"/>
    <property type="match status" value="1"/>
</dbReference>
<organism evidence="3 4">
    <name type="scientific">Stentor coeruleus</name>
    <dbReference type="NCBI Taxonomy" id="5963"/>
    <lineage>
        <taxon>Eukaryota</taxon>
        <taxon>Sar</taxon>
        <taxon>Alveolata</taxon>
        <taxon>Ciliophora</taxon>
        <taxon>Postciliodesmatophora</taxon>
        <taxon>Heterotrichea</taxon>
        <taxon>Heterotrichida</taxon>
        <taxon>Stentoridae</taxon>
        <taxon>Stentor</taxon>
    </lineage>
</organism>
<dbReference type="PANTHER" id="PTHR11571">
    <property type="entry name" value="GLUTATHIONE S-TRANSFERASE"/>
    <property type="match status" value="1"/>
</dbReference>
<name>A0A1R2CID8_9CILI</name>
<dbReference type="InterPro" id="IPR010987">
    <property type="entry name" value="Glutathione-S-Trfase_C-like"/>
</dbReference>
<dbReference type="InterPro" id="IPR050213">
    <property type="entry name" value="GST_superfamily"/>
</dbReference>
<dbReference type="Pfam" id="PF14497">
    <property type="entry name" value="GST_C_3"/>
    <property type="match status" value="1"/>
</dbReference>
<evidence type="ECO:0000313" key="4">
    <source>
        <dbReference type="Proteomes" id="UP000187209"/>
    </source>
</evidence>
<proteinExistence type="predicted"/>
<dbReference type="InterPro" id="IPR036282">
    <property type="entry name" value="Glutathione-S-Trfase_C_sf"/>
</dbReference>
<dbReference type="PROSITE" id="PS50404">
    <property type="entry name" value="GST_NTER"/>
    <property type="match status" value="1"/>
</dbReference>
<keyword evidence="4" id="KW-1185">Reference proteome</keyword>
<feature type="domain" description="GST N-terminal" evidence="1">
    <location>
        <begin position="1"/>
        <end position="78"/>
    </location>
</feature>
<dbReference type="InterPro" id="IPR036249">
    <property type="entry name" value="Thioredoxin-like_sf"/>
</dbReference>
<dbReference type="InterPro" id="IPR004045">
    <property type="entry name" value="Glutathione_S-Trfase_N"/>
</dbReference>
<dbReference type="InterPro" id="IPR004046">
    <property type="entry name" value="GST_C"/>
</dbReference>